<dbReference type="RefSeq" id="XP_033783453.1">
    <property type="nucleotide sequence ID" value="XM_033927562.1"/>
</dbReference>
<evidence type="ECO:0000256" key="1">
    <source>
        <dbReference type="ARBA" id="ARBA00004496"/>
    </source>
</evidence>
<dbReference type="Proteomes" id="UP000515159">
    <property type="component" value="Chromosome 18"/>
</dbReference>
<keyword evidence="9 10" id="KW-0503">Monooxygenase</keyword>
<organism evidence="8 9">
    <name type="scientific">Geotrypetes seraphini</name>
    <name type="common">Gaboon caecilian</name>
    <name type="synonym">Caecilia seraphini</name>
    <dbReference type="NCBI Taxonomy" id="260995"/>
    <lineage>
        <taxon>Eukaryota</taxon>
        <taxon>Metazoa</taxon>
        <taxon>Chordata</taxon>
        <taxon>Craniata</taxon>
        <taxon>Vertebrata</taxon>
        <taxon>Euteleostomi</taxon>
        <taxon>Amphibia</taxon>
        <taxon>Gymnophiona</taxon>
        <taxon>Geotrypetes</taxon>
    </lineage>
</organism>
<evidence type="ECO:0000313" key="10">
    <source>
        <dbReference type="RefSeq" id="XP_033783455.1"/>
    </source>
</evidence>
<feature type="region of interest" description="Disordered" evidence="7">
    <location>
        <begin position="163"/>
        <end position="199"/>
    </location>
</feature>
<comment type="similarity">
    <text evidence="2">Belongs to the P33MONOX family.</text>
</comment>
<evidence type="ECO:0000256" key="4">
    <source>
        <dbReference type="ARBA" id="ARBA00022490"/>
    </source>
</evidence>
<dbReference type="Pfam" id="PF15302">
    <property type="entry name" value="P33MONOX"/>
    <property type="match status" value="1"/>
</dbReference>
<proteinExistence type="inferred from homology"/>
<gene>
    <name evidence="9 10" type="primary">KIAA1191</name>
</gene>
<dbReference type="InterPro" id="IPR026759">
    <property type="entry name" value="P33MONOX"/>
</dbReference>
<evidence type="ECO:0000256" key="3">
    <source>
        <dbReference type="ARBA" id="ARBA00016432"/>
    </source>
</evidence>
<dbReference type="CTD" id="57179"/>
<keyword evidence="6" id="KW-0560">Oxidoreductase</keyword>
<accession>A0A6P8Q8D9</accession>
<reference evidence="9 10" key="1">
    <citation type="submission" date="2025-04" db="UniProtKB">
        <authorList>
            <consortium name="RefSeq"/>
        </authorList>
    </citation>
    <scope>IDENTIFICATION</scope>
</reference>
<keyword evidence="4" id="KW-0963">Cytoplasm</keyword>
<dbReference type="PANTHER" id="PTHR28342:SF1">
    <property type="entry name" value="MONOOXYGENASE P33MONOX-RELATED"/>
    <property type="match status" value="1"/>
</dbReference>
<dbReference type="RefSeq" id="XP_033783455.1">
    <property type="nucleotide sequence ID" value="XM_033927564.1"/>
</dbReference>
<comment type="subcellular location">
    <subcellularLocation>
        <location evidence="1">Cytoplasm</location>
    </subcellularLocation>
</comment>
<feature type="compositionally biased region" description="Low complexity" evidence="7">
    <location>
        <begin position="175"/>
        <end position="187"/>
    </location>
</feature>
<evidence type="ECO:0000313" key="9">
    <source>
        <dbReference type="RefSeq" id="XP_033783453.1"/>
    </source>
</evidence>
<dbReference type="OrthoDB" id="8935954at2759"/>
<dbReference type="KEGG" id="gsh:117351766"/>
<keyword evidence="5" id="KW-0521">NADP</keyword>
<evidence type="ECO:0000256" key="7">
    <source>
        <dbReference type="SAM" id="MobiDB-lite"/>
    </source>
</evidence>
<name>A0A6P8Q8D9_GEOSA</name>
<protein>
    <recommendedName>
        <fullName evidence="3">Putative monooxygenase p33MONOX</fullName>
    </recommendedName>
</protein>
<dbReference type="GO" id="GO:0005737">
    <property type="term" value="C:cytoplasm"/>
    <property type="evidence" value="ECO:0007669"/>
    <property type="project" value="UniProtKB-SubCell"/>
</dbReference>
<evidence type="ECO:0000256" key="5">
    <source>
        <dbReference type="ARBA" id="ARBA00022857"/>
    </source>
</evidence>
<keyword evidence="8" id="KW-1185">Reference proteome</keyword>
<dbReference type="AlphaFoldDB" id="A0A6P8Q8D9"/>
<dbReference type="GO" id="GO:0004497">
    <property type="term" value="F:monooxygenase activity"/>
    <property type="evidence" value="ECO:0007669"/>
    <property type="project" value="UniProtKB-KW"/>
</dbReference>
<evidence type="ECO:0000256" key="6">
    <source>
        <dbReference type="ARBA" id="ARBA00023002"/>
    </source>
</evidence>
<dbReference type="GeneID" id="117351766"/>
<feature type="region of interest" description="Disordered" evidence="7">
    <location>
        <begin position="1"/>
        <end position="21"/>
    </location>
</feature>
<dbReference type="PANTHER" id="PTHR28342">
    <property type="entry name" value="MONOOXYGENASE P33MONOX-RELATED"/>
    <property type="match status" value="1"/>
</dbReference>
<evidence type="ECO:0000313" key="8">
    <source>
        <dbReference type="Proteomes" id="UP000515159"/>
    </source>
</evidence>
<evidence type="ECO:0000256" key="2">
    <source>
        <dbReference type="ARBA" id="ARBA00008758"/>
    </source>
</evidence>
<sequence>MEPRQPDSAIEHNTGGLLGKMSLPIGMHRRAFSYDDALDSTNPMTPPPSDMCSNVLWKQPVIPERKYKQLSKIEEGETLSPPSITPSSSNESISKVPVVKAKATSIIMNSLITKQTQESMQRFEQQAGLRDAGYTPHKGLTAEETNYHRVAESLHKLKMLSGETTKEREEKQNLSAQSSASNTPSSSPKHKPRGWFSHGSIASLPGAECGAIDTMSGDRGSAEKWSMFGPVQKSSTDPGGFTVQSYKGAQKPLPMELIRTQTTRMAEDPSIFKPPKMDISVAEGKKTAAHAHNLKHRDLNILTPTGF</sequence>